<dbReference type="RefSeq" id="WP_310274586.1">
    <property type="nucleotide sequence ID" value="NZ_JAVDWR010000001.1"/>
</dbReference>
<evidence type="ECO:0000313" key="1">
    <source>
        <dbReference type="EMBL" id="MDR7119771.1"/>
    </source>
</evidence>
<comment type="caution">
    <text evidence="1">The sequence shown here is derived from an EMBL/GenBank/DDBJ whole genome shotgun (WGS) entry which is preliminary data.</text>
</comment>
<sequence length="485" mass="51002">MTWWKASSVTVTAGQSTVTVNTGDDVGMIKGAEGLVIGNQPPVEVKRSYLNASVKMLELISPWPYATQSGQPAVAFPTDGDLAAATAVLKALIDNFYKASTVQAQAGTDDNGFMTSLKTKQAIDINAVSAATANTIPKRTATGSLKTATPAADDEATPRIYVLDAERRAVERASGGRQTVIYDNSGNASVMYVLPVFRYEELGLTASMGTGIASAFDVGTGSHKPEVFIGAYHASLVSGKACSVPFADAAASINFDNAKTACTSKGTGWHLMTMHEWAAIALWCEANGFVPRGNTNYGRAHDRVVEYGRRQDGGLPGDATGTARIRAGSGPATWRHDGTLAGISDLVGNVWEWQDGLSLVDGRIKASTFNTQAEASWALQAAYLNAVAGVTLSDALTTTASTNTPWATMPKSGGYVTNQLLKRLLVEPAGSALTGRIYQQNSGERLPCRGGRWIDGSDAGLGSLRLNFTRADTGTLIGFRAAFVG</sequence>
<proteinExistence type="predicted"/>
<dbReference type="EMBL" id="JAVDWR010000001">
    <property type="protein sequence ID" value="MDR7119771.1"/>
    <property type="molecule type" value="Genomic_DNA"/>
</dbReference>
<dbReference type="InterPro" id="IPR016187">
    <property type="entry name" value="CTDL_fold"/>
</dbReference>
<evidence type="ECO:0000313" key="2">
    <source>
        <dbReference type="Proteomes" id="UP001257909"/>
    </source>
</evidence>
<accession>A0ABU1VVL5</accession>
<keyword evidence="2" id="KW-1185">Reference proteome</keyword>
<dbReference type="Gene3D" id="3.90.1580.10">
    <property type="entry name" value="paralog of FGE (formylglycine-generating enzyme)"/>
    <property type="match status" value="1"/>
</dbReference>
<dbReference type="InterPro" id="IPR042095">
    <property type="entry name" value="SUMF_sf"/>
</dbReference>
<evidence type="ECO:0008006" key="3">
    <source>
        <dbReference type="Google" id="ProtNLM"/>
    </source>
</evidence>
<gene>
    <name evidence="1" type="ORF">J2W69_000686</name>
</gene>
<dbReference type="SUPFAM" id="SSF56436">
    <property type="entry name" value="C-type lectin-like"/>
    <property type="match status" value="1"/>
</dbReference>
<reference evidence="1 2" key="1">
    <citation type="submission" date="2023-07" db="EMBL/GenBank/DDBJ databases">
        <title>Sorghum-associated microbial communities from plants grown in Nebraska, USA.</title>
        <authorList>
            <person name="Schachtman D."/>
        </authorList>
    </citation>
    <scope>NUCLEOTIDE SEQUENCE [LARGE SCALE GENOMIC DNA]</scope>
    <source>
        <strain evidence="1 2">4138</strain>
    </source>
</reference>
<dbReference type="Proteomes" id="UP001257909">
    <property type="component" value="Unassembled WGS sequence"/>
</dbReference>
<protein>
    <recommendedName>
        <fullName evidence="3">Sulfatase-modifying factor enzyme domain-containing protein</fullName>
    </recommendedName>
</protein>
<organism evidence="1 2">
    <name type="scientific">Rheinheimera soli</name>
    <dbReference type="NCBI Taxonomy" id="443616"/>
    <lineage>
        <taxon>Bacteria</taxon>
        <taxon>Pseudomonadati</taxon>
        <taxon>Pseudomonadota</taxon>
        <taxon>Gammaproteobacteria</taxon>
        <taxon>Chromatiales</taxon>
        <taxon>Chromatiaceae</taxon>
        <taxon>Rheinheimera</taxon>
    </lineage>
</organism>
<name>A0ABU1VVL5_9GAMM</name>